<evidence type="ECO:0000313" key="3">
    <source>
        <dbReference type="EMBL" id="MBE9079887.1"/>
    </source>
</evidence>
<feature type="repeat" description="TPR" evidence="1">
    <location>
        <begin position="320"/>
        <end position="353"/>
    </location>
</feature>
<protein>
    <submittedName>
        <fullName evidence="3">CHAT domain-containing protein</fullName>
    </submittedName>
</protein>
<dbReference type="Proteomes" id="UP000636505">
    <property type="component" value="Unassembled WGS sequence"/>
</dbReference>
<dbReference type="SMART" id="SM00028">
    <property type="entry name" value="TPR"/>
    <property type="match status" value="9"/>
</dbReference>
<organism evidence="3 4">
    <name type="scientific">Vasconcelosia minhoensis LEGE 07310</name>
    <dbReference type="NCBI Taxonomy" id="915328"/>
    <lineage>
        <taxon>Bacteria</taxon>
        <taxon>Bacillati</taxon>
        <taxon>Cyanobacteriota</taxon>
        <taxon>Cyanophyceae</taxon>
        <taxon>Nodosilineales</taxon>
        <taxon>Cymatolegaceae</taxon>
        <taxon>Vasconcelosia</taxon>
        <taxon>Vasconcelosia minhoensis</taxon>
    </lineage>
</organism>
<dbReference type="PROSITE" id="PS50005">
    <property type="entry name" value="TPR"/>
    <property type="match status" value="5"/>
</dbReference>
<evidence type="ECO:0000313" key="4">
    <source>
        <dbReference type="Proteomes" id="UP000636505"/>
    </source>
</evidence>
<feature type="repeat" description="TPR" evidence="1">
    <location>
        <begin position="120"/>
        <end position="153"/>
    </location>
</feature>
<dbReference type="EMBL" id="JADEXG010000071">
    <property type="protein sequence ID" value="MBE9079887.1"/>
    <property type="molecule type" value="Genomic_DNA"/>
</dbReference>
<reference evidence="3" key="1">
    <citation type="submission" date="2020-10" db="EMBL/GenBank/DDBJ databases">
        <authorList>
            <person name="Castelo-Branco R."/>
            <person name="Eusebio N."/>
            <person name="Adriana R."/>
            <person name="Vieira A."/>
            <person name="Brugerolle De Fraissinette N."/>
            <person name="Rezende De Castro R."/>
            <person name="Schneider M.P."/>
            <person name="Vasconcelos V."/>
            <person name="Leao P.N."/>
        </authorList>
    </citation>
    <scope>NUCLEOTIDE SEQUENCE</scope>
    <source>
        <strain evidence="3">LEGE 07310</strain>
    </source>
</reference>
<dbReference type="AlphaFoldDB" id="A0A8J7B0E4"/>
<name>A0A8J7B0E4_9CYAN</name>
<dbReference type="SUPFAM" id="SSF48452">
    <property type="entry name" value="TPR-like"/>
    <property type="match status" value="3"/>
</dbReference>
<dbReference type="Gene3D" id="1.25.40.10">
    <property type="entry name" value="Tetratricopeptide repeat domain"/>
    <property type="match status" value="2"/>
</dbReference>
<feature type="repeat" description="TPR" evidence="1">
    <location>
        <begin position="280"/>
        <end position="313"/>
    </location>
</feature>
<dbReference type="Pfam" id="PF13424">
    <property type="entry name" value="TPR_12"/>
    <property type="match status" value="4"/>
</dbReference>
<evidence type="ECO:0000259" key="2">
    <source>
        <dbReference type="Pfam" id="PF12770"/>
    </source>
</evidence>
<accession>A0A8J7B0E4</accession>
<gene>
    <name evidence="3" type="ORF">IQ241_21770</name>
</gene>
<dbReference type="Pfam" id="PF13176">
    <property type="entry name" value="TPR_7"/>
    <property type="match status" value="1"/>
</dbReference>
<dbReference type="InterPro" id="IPR024983">
    <property type="entry name" value="CHAT_dom"/>
</dbReference>
<dbReference type="PANTHER" id="PTHR10098:SF108">
    <property type="entry name" value="TETRATRICOPEPTIDE REPEAT PROTEIN 28"/>
    <property type="match status" value="1"/>
</dbReference>
<comment type="caution">
    <text evidence="3">The sequence shown here is derived from an EMBL/GenBank/DDBJ whole genome shotgun (WGS) entry which is preliminary data.</text>
</comment>
<dbReference type="InterPro" id="IPR019734">
    <property type="entry name" value="TPR_rpt"/>
</dbReference>
<dbReference type="Pfam" id="PF12770">
    <property type="entry name" value="CHAT"/>
    <property type="match status" value="1"/>
</dbReference>
<evidence type="ECO:0000256" key="1">
    <source>
        <dbReference type="PROSITE-ProRule" id="PRU00339"/>
    </source>
</evidence>
<dbReference type="PROSITE" id="PS50293">
    <property type="entry name" value="TPR_REGION"/>
    <property type="match status" value="1"/>
</dbReference>
<feature type="domain" description="CHAT" evidence="2">
    <location>
        <begin position="604"/>
        <end position="912"/>
    </location>
</feature>
<keyword evidence="4" id="KW-1185">Reference proteome</keyword>
<feature type="repeat" description="TPR" evidence="1">
    <location>
        <begin position="200"/>
        <end position="233"/>
    </location>
</feature>
<sequence length="914" mass="101537">MNWASGSGTNYRRDYRLIALDTASGQITPTLSESASEQTANRLSLQGSQQYRSGQYHEALRSWETALALFRELGDNAGVASTLGSIGNVYVSLGDYEEALNYYNQSLSIIHEIGNRAAEATLLYSMGNAHRALKQYEDAIDLHQQALAIEREIGNRAGESDVLLALGWSYSFRAQYYLAINFFYKAMQVAQEIGNPSRKTSALYALGWIHDDLGQRQKAIGYYQEALFIARENENQYQEAFILNGLAWVHSALGEYHRSIDFFYEQLAISQEISNRRQEANALNGLGFVHTKLSQYRQAIQFSEQALFIHREVNDLREEAYALGDLGNTYASLGEYQKAIDYLMDCLLIQRKIGNRWGEGITLSSIAKVLSAQRQTELAIVFLKASVEVREAIRSDIRGLNSELQRSFVGTIADDYRLLSDLLLEQGRIPEAQQVLELLKIEELREFSNNTRAAWTSDGIAYTTLEQPVADVHGDLIAFGQTLYECEQTNCDQLNGLLEQHEQLTAQYDQQVTAFQSTVRDNRYDDSLFQNPDNLSGDAQKLLEANPDSVLIYPFVTDDKLWLLYATVGSVGSIEIEVSQGDLSKTVQRFGELLQSGDHLAELQATSQQLHQWLIEPLEGALQQNGVDHLIFVNDRVTRYIPMAALFDGQSYLIERYTVSTVLSPALTDTTESLETADTANVLGLGLTQAVTGFDPLPAVEQELDSIVRSGGADTTGVYPGQVYLNEAFTLDQFKSSVADYRVLHVATHAAFVPGQPEASYIVLGNGDRMQITDIETMERRLRNLHLVVLSACQTALGGEGGDGTEIAGISAYFLEAGRAETVIASLWSVSDDSTSLLMQRFYELLASGELTKAEALRQAQLSLLYDQDTEARLTAARNASLTVQTLDGQPRSEATDLAHPYHWAPFILIGNGL</sequence>
<dbReference type="PANTHER" id="PTHR10098">
    <property type="entry name" value="RAPSYN-RELATED"/>
    <property type="match status" value="1"/>
</dbReference>
<dbReference type="InterPro" id="IPR011990">
    <property type="entry name" value="TPR-like_helical_dom_sf"/>
</dbReference>
<proteinExistence type="predicted"/>
<keyword evidence="1" id="KW-0802">TPR repeat</keyword>
<feature type="repeat" description="TPR" evidence="1">
    <location>
        <begin position="80"/>
        <end position="113"/>
    </location>
</feature>